<reference evidence="1 2" key="1">
    <citation type="journal article" date="2016" name="Nat. Commun.">
        <title>Thousands of microbial genomes shed light on interconnected biogeochemical processes in an aquifer system.</title>
        <authorList>
            <person name="Anantharaman K."/>
            <person name="Brown C.T."/>
            <person name="Hug L.A."/>
            <person name="Sharon I."/>
            <person name="Castelle C.J."/>
            <person name="Probst A.J."/>
            <person name="Thomas B.C."/>
            <person name="Singh A."/>
            <person name="Wilkins M.J."/>
            <person name="Karaoz U."/>
            <person name="Brodie E.L."/>
            <person name="Williams K.H."/>
            <person name="Hubbard S.S."/>
            <person name="Banfield J.F."/>
        </authorList>
    </citation>
    <scope>NUCLEOTIDE SEQUENCE [LARGE SCALE GENOMIC DNA]</scope>
</reference>
<organism evidence="1 2">
    <name type="scientific">candidate division WOR-1 bacterium RIFOXYB2_FULL_37_13</name>
    <dbReference type="NCBI Taxonomy" id="1802579"/>
    <lineage>
        <taxon>Bacteria</taxon>
        <taxon>Bacillati</taxon>
        <taxon>Saganbacteria</taxon>
    </lineage>
</organism>
<comment type="caution">
    <text evidence="1">The sequence shown here is derived from an EMBL/GenBank/DDBJ whole genome shotgun (WGS) entry which is preliminary data.</text>
</comment>
<dbReference type="STRING" id="1802579.A2310_08545"/>
<dbReference type="EMBL" id="MEUB01000009">
    <property type="protein sequence ID" value="OGC24440.1"/>
    <property type="molecule type" value="Genomic_DNA"/>
</dbReference>
<sequence length="85" mass="9659">MTVKILEKNNLKMITIPENILKHVGLSSGGLVEVTDDGYHIILTPIDEEFTESEWKKLGMLKKEKGKVFQNKKSFIKGLKGLMKK</sequence>
<protein>
    <recommendedName>
        <fullName evidence="3">SpoVT-AbrB domain-containing protein</fullName>
    </recommendedName>
</protein>
<dbReference type="AlphaFoldDB" id="A0A1F4SVI9"/>
<dbReference type="SUPFAM" id="SSF89447">
    <property type="entry name" value="AbrB/MazE/MraZ-like"/>
    <property type="match status" value="1"/>
</dbReference>
<accession>A0A1F4SVI9</accession>
<evidence type="ECO:0000313" key="2">
    <source>
        <dbReference type="Proteomes" id="UP000178417"/>
    </source>
</evidence>
<gene>
    <name evidence="1" type="ORF">A2310_08545</name>
</gene>
<name>A0A1F4SVI9_UNCSA</name>
<evidence type="ECO:0008006" key="3">
    <source>
        <dbReference type="Google" id="ProtNLM"/>
    </source>
</evidence>
<dbReference type="InterPro" id="IPR037914">
    <property type="entry name" value="SpoVT-AbrB_sf"/>
</dbReference>
<proteinExistence type="predicted"/>
<dbReference type="Gene3D" id="2.10.260.10">
    <property type="match status" value="1"/>
</dbReference>
<evidence type="ECO:0000313" key="1">
    <source>
        <dbReference type="EMBL" id="OGC24440.1"/>
    </source>
</evidence>
<dbReference type="Proteomes" id="UP000178417">
    <property type="component" value="Unassembled WGS sequence"/>
</dbReference>